<reference evidence="10" key="1">
    <citation type="submission" date="2022-09" db="EMBL/GenBank/DDBJ databases">
        <title>Novel Mycoplasma species identified in domestic and wild animals.</title>
        <authorList>
            <person name="Volokhov D.V."/>
            <person name="Furtak V.A."/>
            <person name="Zagorodnyaya T.A."/>
        </authorList>
    </citation>
    <scope>NUCLEOTIDE SEQUENCE</scope>
    <source>
        <strain evidence="10">Oakley</strain>
    </source>
</reference>
<keyword evidence="11" id="KW-1185">Reference proteome</keyword>
<evidence type="ECO:0000256" key="6">
    <source>
        <dbReference type="ARBA" id="ARBA00022898"/>
    </source>
</evidence>
<comment type="function">
    <text evidence="8">Phosphorylase is an important allosteric enzyme in carbohydrate metabolism. Enzymes from different sources differ in their regulatory mechanisms and in their natural substrates. However, all known phosphorylases share catalytic and structural properties.</text>
</comment>
<comment type="caution">
    <text evidence="10">The sequence shown here is derived from an EMBL/GenBank/DDBJ whole genome shotgun (WGS) entry which is preliminary data.</text>
</comment>
<comment type="cofactor">
    <cofactor evidence="2 9">
        <name>pyridoxal 5'-phosphate</name>
        <dbReference type="ChEBI" id="CHEBI:597326"/>
    </cofactor>
</comment>
<dbReference type="SUPFAM" id="SSF53756">
    <property type="entry name" value="UDP-Glycosyltransferase/glycogen phosphorylase"/>
    <property type="match status" value="1"/>
</dbReference>
<dbReference type="Pfam" id="PF00343">
    <property type="entry name" value="Phosphorylase"/>
    <property type="match status" value="1"/>
</dbReference>
<keyword evidence="6 9" id="KW-0663">Pyridoxal phosphate</keyword>
<keyword evidence="5 9" id="KW-0808">Transferase</keyword>
<dbReference type="InterPro" id="IPR035090">
    <property type="entry name" value="Pyridoxal_P_attach_site"/>
</dbReference>
<dbReference type="PIRSF" id="PIRSF000460">
    <property type="entry name" value="Pprylas_GlgP"/>
    <property type="match status" value="1"/>
</dbReference>
<dbReference type="Proteomes" id="UP001177160">
    <property type="component" value="Unassembled WGS sequence"/>
</dbReference>
<evidence type="ECO:0000256" key="7">
    <source>
        <dbReference type="ARBA" id="ARBA00023277"/>
    </source>
</evidence>
<dbReference type="EMBL" id="JAOVQM010000004">
    <property type="protein sequence ID" value="MCV2232430.1"/>
    <property type="molecule type" value="Genomic_DNA"/>
</dbReference>
<gene>
    <name evidence="10" type="ORF">N7548_06285</name>
</gene>
<evidence type="ECO:0000256" key="9">
    <source>
        <dbReference type="RuleBase" id="RU000587"/>
    </source>
</evidence>
<evidence type="ECO:0000256" key="3">
    <source>
        <dbReference type="ARBA" id="ARBA00006047"/>
    </source>
</evidence>
<dbReference type="EC" id="2.4.1.1" evidence="9"/>
<evidence type="ECO:0000256" key="5">
    <source>
        <dbReference type="ARBA" id="ARBA00022679"/>
    </source>
</evidence>
<evidence type="ECO:0000256" key="2">
    <source>
        <dbReference type="ARBA" id="ARBA00001933"/>
    </source>
</evidence>
<protein>
    <recommendedName>
        <fullName evidence="9">Alpha-1,4 glucan phosphorylase</fullName>
        <ecNumber evidence="9">2.4.1.1</ecNumber>
    </recommendedName>
</protein>
<dbReference type="InterPro" id="IPR011833">
    <property type="entry name" value="Glycg_phsphrylas"/>
</dbReference>
<comment type="similarity">
    <text evidence="3 9">Belongs to the glycogen phosphorylase family.</text>
</comment>
<dbReference type="PANTHER" id="PTHR11468:SF3">
    <property type="entry name" value="GLYCOGEN PHOSPHORYLASE, LIVER FORM"/>
    <property type="match status" value="1"/>
</dbReference>
<accession>A0ABT2Y6Q9</accession>
<evidence type="ECO:0000256" key="4">
    <source>
        <dbReference type="ARBA" id="ARBA00022676"/>
    </source>
</evidence>
<evidence type="ECO:0000313" key="11">
    <source>
        <dbReference type="Proteomes" id="UP001177160"/>
    </source>
</evidence>
<dbReference type="CDD" id="cd04300">
    <property type="entry name" value="GT35_Glycogen_Phosphorylase"/>
    <property type="match status" value="1"/>
</dbReference>
<evidence type="ECO:0000313" key="10">
    <source>
        <dbReference type="EMBL" id="MCV2232430.1"/>
    </source>
</evidence>
<organism evidence="10 11">
    <name type="scientific">Paracholeplasma manati</name>
    <dbReference type="NCBI Taxonomy" id="591373"/>
    <lineage>
        <taxon>Bacteria</taxon>
        <taxon>Bacillati</taxon>
        <taxon>Mycoplasmatota</taxon>
        <taxon>Mollicutes</taxon>
        <taxon>Acholeplasmatales</taxon>
        <taxon>Acholeplasmataceae</taxon>
        <taxon>Paracholeplasma</taxon>
    </lineage>
</organism>
<comment type="catalytic activity">
    <reaction evidence="1 9">
        <text>[(1-&gt;4)-alpha-D-glucosyl](n) + phosphate = [(1-&gt;4)-alpha-D-glucosyl](n-1) + alpha-D-glucose 1-phosphate</text>
        <dbReference type="Rhea" id="RHEA:41732"/>
        <dbReference type="Rhea" id="RHEA-COMP:9584"/>
        <dbReference type="Rhea" id="RHEA-COMP:9586"/>
        <dbReference type="ChEBI" id="CHEBI:15444"/>
        <dbReference type="ChEBI" id="CHEBI:43474"/>
        <dbReference type="ChEBI" id="CHEBI:58601"/>
        <dbReference type="EC" id="2.4.1.1"/>
    </reaction>
</comment>
<evidence type="ECO:0000256" key="8">
    <source>
        <dbReference type="ARBA" id="ARBA00025174"/>
    </source>
</evidence>
<dbReference type="PANTHER" id="PTHR11468">
    <property type="entry name" value="GLYCOGEN PHOSPHORYLASE"/>
    <property type="match status" value="1"/>
</dbReference>
<dbReference type="Gene3D" id="3.40.50.2000">
    <property type="entry name" value="Glycogen Phosphorylase B"/>
    <property type="match status" value="2"/>
</dbReference>
<comment type="function">
    <text evidence="9">Allosteric enzyme that catalyzes the rate-limiting step in glycogen catabolism, the phosphorolytic cleavage of glycogen to produce glucose-1-phosphate, and plays a central role in maintaining cellular and organismal glucose homeostasis.</text>
</comment>
<keyword evidence="7 9" id="KW-0119">Carbohydrate metabolism</keyword>
<sequence>MFENASTFKKAFIEQVEKTYALDFKESSSYQQYVALGTLLKEHISLDWKETKKIEADQRQVYYFSMEFLMGRMITNNLMNAGVYDVVKSAFDDLGLDINEIEHKETDAGLGNGGLGRLAACFMDSVAALALPVHGNCIRYRYGFFKQKIENGYQVEYPDRWLKDIHVWEVRRDEEAVDIPFYGYIELSVTDGKLNVFHRNAEYVKAVPYDVPIVGYNNQVVNTLRLWSAEPSDRYQNQGGTFDYHKKLRQISEMLYPNDDTDEGKILRLKQQYLFSSAGVNAVIKKHKKLFGTLENLAEKAVFHINDTHPTLIIPELMRILVDEESMEWDHAWDITKRCVAYTNHTILAEALEKWPIRLFQPLLPRIYTITEEINRRFEIELKQRFGDNAREVENMQILKNGMVHMANLAIVGSFSVNGVAQLHTDILKDIEMRDFAQYYPNKFNNKTNGITHRRWVLQSNPEIVSILKDTIGDGWITDTSKLEGLVQFADDASVQKRFEAMKLARKQALADKIYKEQGVKLNPHAIFDIQVKRLHEYKRQLMNALHIMYLYNELKSNPEMRKQFYPQNFIFGAKAAPTYWFAKKVIKLINTIAEKVNNDPETNDLLKVVFVEDYNVTYAETIMPAADLSEQISTASKEASGTGNMKFMMNGAITIGTLDGANVEIADFVGQENIIIFGLNAKEVTDIYKKGNYQPYEMYQRDPRIKKVLDQLTNGFFTNVQPNEFEEIRRNLLDRDVYLVLKDFDAYVAAQAKANKLYQNRAAWLKMSIMNTAKSGFFSTDRTMEEYNKDIWHVNKIK</sequence>
<name>A0ABT2Y6Q9_9MOLU</name>
<dbReference type="PROSITE" id="PS00102">
    <property type="entry name" value="PHOSPHORYLASE"/>
    <property type="match status" value="1"/>
</dbReference>
<dbReference type="NCBIfam" id="TIGR02093">
    <property type="entry name" value="P_ylase"/>
    <property type="match status" value="1"/>
</dbReference>
<dbReference type="InterPro" id="IPR000811">
    <property type="entry name" value="Glyco_trans_35"/>
</dbReference>
<proteinExistence type="inferred from homology"/>
<keyword evidence="4 9" id="KW-0328">Glycosyltransferase</keyword>
<evidence type="ECO:0000256" key="1">
    <source>
        <dbReference type="ARBA" id="ARBA00001275"/>
    </source>
</evidence>